<evidence type="ECO:0000313" key="3">
    <source>
        <dbReference type="Proteomes" id="UP000502502"/>
    </source>
</evidence>
<evidence type="ECO:0000256" key="1">
    <source>
        <dbReference type="SAM" id="SignalP"/>
    </source>
</evidence>
<gene>
    <name evidence="2" type="ORF">G7078_01215</name>
</gene>
<feature type="chain" id="PRO_5026163019" evidence="1">
    <location>
        <begin position="28"/>
        <end position="176"/>
    </location>
</feature>
<dbReference type="Proteomes" id="UP000502502">
    <property type="component" value="Chromosome"/>
</dbReference>
<organism evidence="2 3">
    <name type="scientific">Sphingomonas sinipercae</name>
    <dbReference type="NCBI Taxonomy" id="2714944"/>
    <lineage>
        <taxon>Bacteria</taxon>
        <taxon>Pseudomonadati</taxon>
        <taxon>Pseudomonadota</taxon>
        <taxon>Alphaproteobacteria</taxon>
        <taxon>Sphingomonadales</taxon>
        <taxon>Sphingomonadaceae</taxon>
        <taxon>Sphingomonas</taxon>
    </lineage>
</organism>
<keyword evidence="1" id="KW-0732">Signal</keyword>
<feature type="signal peptide" evidence="1">
    <location>
        <begin position="1"/>
        <end position="27"/>
    </location>
</feature>
<keyword evidence="3" id="KW-1185">Reference proteome</keyword>
<dbReference type="AlphaFoldDB" id="A0A6G7ZKT1"/>
<proteinExistence type="predicted"/>
<dbReference type="RefSeq" id="WP_166092175.1">
    <property type="nucleotide sequence ID" value="NZ_CP049871.1"/>
</dbReference>
<reference evidence="2 3" key="1">
    <citation type="submission" date="2020-03" db="EMBL/GenBank/DDBJ databases">
        <title>Sphingomonas sp. nov., isolated from fish.</title>
        <authorList>
            <person name="Hyun D.-W."/>
            <person name="Bae J.-W."/>
        </authorList>
    </citation>
    <scope>NUCLEOTIDE SEQUENCE [LARGE SCALE GENOMIC DNA]</scope>
    <source>
        <strain evidence="2 3">HDW15C</strain>
    </source>
</reference>
<name>A0A6G7ZKT1_9SPHN</name>
<evidence type="ECO:0000313" key="2">
    <source>
        <dbReference type="EMBL" id="QIL01543.1"/>
    </source>
</evidence>
<dbReference type="EMBL" id="CP049871">
    <property type="protein sequence ID" value="QIL01543.1"/>
    <property type="molecule type" value="Genomic_DNA"/>
</dbReference>
<accession>A0A6G7ZKT1</accession>
<dbReference type="InterPro" id="IPR025514">
    <property type="entry name" value="DUF4402"/>
</dbReference>
<dbReference type="Pfam" id="PF14352">
    <property type="entry name" value="DUF4402"/>
    <property type="match status" value="1"/>
</dbReference>
<dbReference type="KEGG" id="ssin:G7078_01215"/>
<sequence>MAPRVGLCGMLAMAAGLAVAMPVPAQAQCRLCRTPTTDAPSLGTSKSEIALNVEASLDFDRLVLFGQGGGSATLLPSGERSASGGITAISGRAMVGAVTVRGEPGRAVRIDLPDRLRLYSLSGGSIAIDQIGSDLPQAPKLDSNGALSFRFGGRLSIAGDAEGDYRGDVPITVEYL</sequence>
<protein>
    <submittedName>
        <fullName evidence="2">DUF4402 domain-containing protein</fullName>
    </submittedName>
</protein>